<organism evidence="8 9">
    <name type="scientific">Candidatus Methanoperedens nitratireducens</name>
    <dbReference type="NCBI Taxonomy" id="1392998"/>
    <lineage>
        <taxon>Archaea</taxon>
        <taxon>Methanobacteriati</taxon>
        <taxon>Methanobacteriota</taxon>
        <taxon>Stenosarchaea group</taxon>
        <taxon>Methanomicrobia</taxon>
        <taxon>Methanosarcinales</taxon>
        <taxon>ANME-2 cluster</taxon>
        <taxon>Candidatus Methanoperedentaceae</taxon>
        <taxon>Candidatus Methanoperedens</taxon>
    </lineage>
</organism>
<dbReference type="PIRSF" id="PIRSF004869">
    <property type="entry name" value="PflX_prd"/>
    <property type="match status" value="1"/>
</dbReference>
<keyword evidence="3 6" id="KW-0479">Metal-binding</keyword>
<evidence type="ECO:0000256" key="3">
    <source>
        <dbReference type="ARBA" id="ARBA00022723"/>
    </source>
</evidence>
<evidence type="ECO:0000259" key="7">
    <source>
        <dbReference type="PROSITE" id="PS51918"/>
    </source>
</evidence>
<keyword evidence="9" id="KW-1185">Reference proteome</keyword>
<dbReference type="PANTHER" id="PTHR30352:SF5">
    <property type="entry name" value="PYRUVATE FORMATE-LYASE 1-ACTIVATING ENZYME"/>
    <property type="match status" value="1"/>
</dbReference>
<dbReference type="OrthoDB" id="5682at2157"/>
<dbReference type="InterPro" id="IPR007197">
    <property type="entry name" value="rSAM"/>
</dbReference>
<evidence type="ECO:0000256" key="5">
    <source>
        <dbReference type="ARBA" id="ARBA00023014"/>
    </source>
</evidence>
<keyword evidence="2 6" id="KW-0949">S-adenosyl-L-methionine</keyword>
<evidence type="ECO:0000256" key="6">
    <source>
        <dbReference type="PIRSR" id="PIRSR004869-50"/>
    </source>
</evidence>
<dbReference type="RefSeq" id="WP_096203424.1">
    <property type="nucleotide sequence ID" value="NZ_FZMP01000007.1"/>
</dbReference>
<dbReference type="STRING" id="1392998.ANME2D_00751"/>
<dbReference type="GO" id="GO:0051539">
    <property type="term" value="F:4 iron, 4 sulfur cluster binding"/>
    <property type="evidence" value="ECO:0007669"/>
    <property type="project" value="UniProtKB-KW"/>
</dbReference>
<evidence type="ECO:0000256" key="1">
    <source>
        <dbReference type="ARBA" id="ARBA00022485"/>
    </source>
</evidence>
<dbReference type="PANTHER" id="PTHR30352">
    <property type="entry name" value="PYRUVATE FORMATE-LYASE-ACTIVATING ENZYME"/>
    <property type="match status" value="1"/>
</dbReference>
<dbReference type="InterPro" id="IPR058240">
    <property type="entry name" value="rSAM_sf"/>
</dbReference>
<dbReference type="Proteomes" id="UP000218615">
    <property type="component" value="Unassembled WGS sequence"/>
</dbReference>
<accession>A0A284VIG9</accession>
<dbReference type="SMART" id="SM00729">
    <property type="entry name" value="Elp3"/>
    <property type="match status" value="1"/>
</dbReference>
<dbReference type="InterPro" id="IPR013785">
    <property type="entry name" value="Aldolase_TIM"/>
</dbReference>
<dbReference type="InterPro" id="IPR006638">
    <property type="entry name" value="Elp3/MiaA/NifB-like_rSAM"/>
</dbReference>
<gene>
    <name evidence="8" type="ORF">MNV_1040001</name>
</gene>
<keyword evidence="1" id="KW-0004">4Fe-4S</keyword>
<name>A0A284VIG9_9EURY</name>
<keyword evidence="5 6" id="KW-0411">Iron-sulfur</keyword>
<dbReference type="CDD" id="cd01335">
    <property type="entry name" value="Radical_SAM"/>
    <property type="match status" value="1"/>
</dbReference>
<sequence length="335" mass="37946">MIKEGVLFDQLPDNRAKCNVCEHRCWIAEGKLGFCGTRKNIGGKVHSLIYNTVSSEAVDPIEKKPLYHFLPDTLSYSLGSIGCNFRCEHCQNWNISQVTLEEARTREITPDETVRRAKAAGCKSISWTYNEPAIWHEYTYDSAVLAKKAGLKTVYVTNGYITPEALRRMAPYLDAYRVDIKSFSESFYRKVCSARLAPVLASTKLAKELGMHVEVITLIIPGRNDSREEITQLVKWVYDNLGADTPLHFTRFHPMYMMTDALPTPVETLEMAHDIAVKKGMRFVYTGNVPGHKYENTYCPECGALLVDRTGFMVSEYNIKDGKCPRCGEEIAMVR</sequence>
<dbReference type="InterPro" id="IPR016431">
    <property type="entry name" value="Pyrv-formate_lyase-activ_prd"/>
</dbReference>
<proteinExistence type="predicted"/>
<dbReference type="Pfam" id="PF04055">
    <property type="entry name" value="Radical_SAM"/>
    <property type="match status" value="1"/>
</dbReference>
<dbReference type="InterPro" id="IPR034457">
    <property type="entry name" value="Organic_radical-activating"/>
</dbReference>
<evidence type="ECO:0000256" key="2">
    <source>
        <dbReference type="ARBA" id="ARBA00022691"/>
    </source>
</evidence>
<evidence type="ECO:0000313" key="9">
    <source>
        <dbReference type="Proteomes" id="UP000218615"/>
    </source>
</evidence>
<dbReference type="SFLD" id="SFLDG01101">
    <property type="entry name" value="Uncharacterised_Radical_SAM_Su"/>
    <property type="match status" value="1"/>
</dbReference>
<evidence type="ECO:0000313" key="8">
    <source>
        <dbReference type="EMBL" id="SNQ59021.1"/>
    </source>
</evidence>
<protein>
    <recommendedName>
        <fullName evidence="7">Radical SAM core domain-containing protein</fullName>
    </recommendedName>
</protein>
<feature type="binding site" evidence="6">
    <location>
        <position position="83"/>
    </location>
    <ligand>
        <name>[4Fe-4S] cluster</name>
        <dbReference type="ChEBI" id="CHEBI:49883"/>
        <note>4Fe-4S-S-AdoMet</note>
    </ligand>
</feature>
<dbReference type="Gene3D" id="3.20.20.70">
    <property type="entry name" value="Aldolase class I"/>
    <property type="match status" value="1"/>
</dbReference>
<dbReference type="PROSITE" id="PS51918">
    <property type="entry name" value="RADICAL_SAM"/>
    <property type="match status" value="1"/>
</dbReference>
<dbReference type="SFLD" id="SFLDS00029">
    <property type="entry name" value="Radical_SAM"/>
    <property type="match status" value="1"/>
</dbReference>
<feature type="binding site" evidence="6">
    <location>
        <position position="87"/>
    </location>
    <ligand>
        <name>[4Fe-4S] cluster</name>
        <dbReference type="ChEBI" id="CHEBI:49883"/>
        <note>4Fe-4S-S-AdoMet</note>
    </ligand>
</feature>
<evidence type="ECO:0000256" key="4">
    <source>
        <dbReference type="ARBA" id="ARBA00023004"/>
    </source>
</evidence>
<keyword evidence="4 6" id="KW-0408">Iron</keyword>
<dbReference type="AlphaFoldDB" id="A0A284VIG9"/>
<feature type="domain" description="Radical SAM core" evidence="7">
    <location>
        <begin position="68"/>
        <end position="282"/>
    </location>
</feature>
<feature type="binding site" evidence="6">
    <location>
        <position position="90"/>
    </location>
    <ligand>
        <name>[4Fe-4S] cluster</name>
        <dbReference type="ChEBI" id="CHEBI:49883"/>
        <note>4Fe-4S-S-AdoMet</note>
    </ligand>
</feature>
<dbReference type="GO" id="GO:0003824">
    <property type="term" value="F:catalytic activity"/>
    <property type="evidence" value="ECO:0007669"/>
    <property type="project" value="InterPro"/>
</dbReference>
<dbReference type="InterPro" id="IPR027596">
    <property type="entry name" value="AmmeMemoSam_rS"/>
</dbReference>
<dbReference type="NCBIfam" id="TIGR04337">
    <property type="entry name" value="AmmeMemoSam_rS"/>
    <property type="match status" value="1"/>
</dbReference>
<comment type="cofactor">
    <cofactor evidence="6">
        <name>[4Fe-4S] cluster</name>
        <dbReference type="ChEBI" id="CHEBI:49883"/>
    </cofactor>
    <text evidence="6">Binds 1 [4Fe-4S] cluster. The cluster is coordinated with 3 cysteines and an exchangeable S-adenosyl-L-methionine.</text>
</comment>
<dbReference type="GO" id="GO:0046872">
    <property type="term" value="F:metal ion binding"/>
    <property type="evidence" value="ECO:0007669"/>
    <property type="project" value="UniProtKB-KW"/>
</dbReference>
<reference evidence="9" key="1">
    <citation type="submission" date="2017-06" db="EMBL/GenBank/DDBJ databases">
        <authorList>
            <person name="Cremers G."/>
        </authorList>
    </citation>
    <scope>NUCLEOTIDE SEQUENCE [LARGE SCALE GENOMIC DNA]</scope>
</reference>
<dbReference type="EMBL" id="FZMP01000007">
    <property type="protein sequence ID" value="SNQ59021.1"/>
    <property type="molecule type" value="Genomic_DNA"/>
</dbReference>
<dbReference type="SUPFAM" id="SSF102114">
    <property type="entry name" value="Radical SAM enzymes"/>
    <property type="match status" value="1"/>
</dbReference>